<organism evidence="3 4">
    <name type="scientific">Pedobacter yulinensis</name>
    <dbReference type="NCBI Taxonomy" id="2126353"/>
    <lineage>
        <taxon>Bacteria</taxon>
        <taxon>Pseudomonadati</taxon>
        <taxon>Bacteroidota</taxon>
        <taxon>Sphingobacteriia</taxon>
        <taxon>Sphingobacteriales</taxon>
        <taxon>Sphingobacteriaceae</taxon>
        <taxon>Pedobacter</taxon>
    </lineage>
</organism>
<evidence type="ECO:0000313" key="4">
    <source>
        <dbReference type="Proteomes" id="UP000240912"/>
    </source>
</evidence>
<keyword evidence="4" id="KW-1185">Reference proteome</keyword>
<gene>
    <name evidence="3" type="ORF">C7T94_00845</name>
</gene>
<keyword evidence="1" id="KW-1133">Transmembrane helix</keyword>
<sequence>MELLLYLLKASACLALFFGLYFFTLRKTTFFALNRTYLLAALLLAFFIPAWRVEVRQVVEPAVAEIAATTVPEPLITSVGSDLQPAAAPAPEPFAWPDPDTSLTVLYLAVTAGFLWPLLRQLSGLLQQRDHPYQRIGNLRVIYKNEGFTNCSFFRYVFVDPERLSKAEFDALLLHEGVHAARWHSLDKLFMQAARALLWFNPVVYWYARELEQLHEFEADQVTASQCGQEAYAHLLLGLARRPAPAGLTHSFVRHPIRERIEMLFTNQSNNMKKFVYLAALPVVAVLSWGFSVRYVEVPQERPVSPASRQDTGWRNNPAYRQALAGVDSLKGMPLEGRVGALWSDGFGQGFLLNTSSGTLQVALSHSRMRAAGLLEGAGIFVKLRGALIDQDQKITFVPTEIHDKTGKLLYKEKIVRQPFLYEANRARFAYSRISKLTTDASGHISALWLNDGHFSLRFNLAGQKLLAGNFRSGDSVLVKFFGEAKAGGKVYTSSKLIALYSQPRGKELRNPAHYSRFYQEDGRQQQVATTAGPENIPLGYQQDAGAEQHRAAYGGARTDVPVRVARFESISGREGITELTGADLLAGRFSIHAGKASLNRHPNQLKATDFKIIQDGKALIAAPGAQLSVNMNTGDFTVQEQLRLKDGDIEVEYSARDSTRVFKDRSRIDLFGKAEFKTAHFKIEGSRIEYDYKAQLVTAHDFAVVHSRRPGVRTTGSLLTVNFATGEYTVQGKM</sequence>
<dbReference type="PANTHER" id="PTHR34978:SF3">
    <property type="entry name" value="SLR0241 PROTEIN"/>
    <property type="match status" value="1"/>
</dbReference>
<name>A0A2T3HQH7_9SPHI</name>
<comment type="caution">
    <text evidence="3">The sequence shown here is derived from an EMBL/GenBank/DDBJ whole genome shotgun (WGS) entry which is preliminary data.</text>
</comment>
<proteinExistence type="predicted"/>
<evidence type="ECO:0000313" key="3">
    <source>
        <dbReference type="EMBL" id="PST84714.1"/>
    </source>
</evidence>
<keyword evidence="1" id="KW-0812">Transmembrane</keyword>
<dbReference type="Pfam" id="PF05569">
    <property type="entry name" value="Peptidase_M56"/>
    <property type="match status" value="1"/>
</dbReference>
<dbReference type="RefSeq" id="WP_107212750.1">
    <property type="nucleotide sequence ID" value="NZ_KZ686268.1"/>
</dbReference>
<feature type="transmembrane region" description="Helical" evidence="1">
    <location>
        <begin position="101"/>
        <end position="119"/>
    </location>
</feature>
<dbReference type="AlphaFoldDB" id="A0A2T3HQH7"/>
<accession>A0A2T3HQH7</accession>
<feature type="transmembrane region" description="Helical" evidence="1">
    <location>
        <begin position="6"/>
        <end position="24"/>
    </location>
</feature>
<feature type="transmembrane region" description="Helical" evidence="1">
    <location>
        <begin position="36"/>
        <end position="53"/>
    </location>
</feature>
<reference evidence="3 4" key="1">
    <citation type="submission" date="2018-03" db="EMBL/GenBank/DDBJ databases">
        <authorList>
            <person name="Keele B.F."/>
        </authorList>
    </citation>
    <scope>NUCLEOTIDE SEQUENCE [LARGE SCALE GENOMIC DNA]</scope>
    <source>
        <strain evidence="3 4">YL28-9</strain>
    </source>
</reference>
<feature type="domain" description="Peptidase M56" evidence="2">
    <location>
        <begin position="162"/>
        <end position="264"/>
    </location>
</feature>
<dbReference type="OrthoDB" id="649093at2"/>
<dbReference type="CDD" id="cd07341">
    <property type="entry name" value="M56_BlaR1_MecR1_like"/>
    <property type="match status" value="1"/>
</dbReference>
<dbReference type="InterPro" id="IPR052173">
    <property type="entry name" value="Beta-lactam_resp_regulator"/>
</dbReference>
<feature type="transmembrane region" description="Helical" evidence="1">
    <location>
        <begin position="275"/>
        <end position="296"/>
    </location>
</feature>
<keyword evidence="1" id="KW-0472">Membrane</keyword>
<evidence type="ECO:0000256" key="1">
    <source>
        <dbReference type="SAM" id="Phobius"/>
    </source>
</evidence>
<dbReference type="PANTHER" id="PTHR34978">
    <property type="entry name" value="POSSIBLE SENSOR-TRANSDUCER PROTEIN BLAR"/>
    <property type="match status" value="1"/>
</dbReference>
<dbReference type="Proteomes" id="UP000240912">
    <property type="component" value="Unassembled WGS sequence"/>
</dbReference>
<evidence type="ECO:0000259" key="2">
    <source>
        <dbReference type="Pfam" id="PF05569"/>
    </source>
</evidence>
<dbReference type="InterPro" id="IPR008756">
    <property type="entry name" value="Peptidase_M56"/>
</dbReference>
<protein>
    <recommendedName>
        <fullName evidence="2">Peptidase M56 domain-containing protein</fullName>
    </recommendedName>
</protein>
<dbReference type="EMBL" id="PYLS01000001">
    <property type="protein sequence ID" value="PST84714.1"/>
    <property type="molecule type" value="Genomic_DNA"/>
</dbReference>